<comment type="function">
    <text evidence="9">Catalyzes the NADPH-dependent reduction of glutamyl-tRNA(Glu) to glutamate 1-semialdehyde (GSA).</text>
</comment>
<evidence type="ECO:0000313" key="19">
    <source>
        <dbReference type="Proteomes" id="UP000605253"/>
    </source>
</evidence>
<dbReference type="GO" id="GO:0008883">
    <property type="term" value="F:glutamyl-tRNA reductase activity"/>
    <property type="evidence" value="ECO:0007669"/>
    <property type="project" value="UniProtKB-UniRule"/>
</dbReference>
<evidence type="ECO:0000256" key="12">
    <source>
        <dbReference type="PIRSR" id="PIRSR000445-3"/>
    </source>
</evidence>
<evidence type="ECO:0000256" key="1">
    <source>
        <dbReference type="ARBA" id="ARBA00005059"/>
    </source>
</evidence>
<keyword evidence="4 9" id="KW-0521">NADP</keyword>
<dbReference type="InterPro" id="IPR000343">
    <property type="entry name" value="4pyrrol_synth_GluRdtase"/>
</dbReference>
<dbReference type="InterPro" id="IPR018214">
    <property type="entry name" value="GluRdtase_CS"/>
</dbReference>
<dbReference type="InterPro" id="IPR015896">
    <property type="entry name" value="4pyrrol_synth_GluRdtase_dimer"/>
</dbReference>
<protein>
    <recommendedName>
        <fullName evidence="8 9">Glutamyl-tRNA reductase</fullName>
        <shortName evidence="9">GluTR</shortName>
        <ecNumber evidence="3 9">1.2.1.70</ecNumber>
    </recommendedName>
</protein>
<gene>
    <name evidence="9 18" type="primary">hemA</name>
    <name evidence="18" type="ORF">GCM10011365_10670</name>
</gene>
<dbReference type="InterPro" id="IPR036291">
    <property type="entry name" value="NAD(P)-bd_dom_sf"/>
</dbReference>
<evidence type="ECO:0000256" key="4">
    <source>
        <dbReference type="ARBA" id="ARBA00022857"/>
    </source>
</evidence>
<evidence type="ECO:0000256" key="11">
    <source>
        <dbReference type="PIRSR" id="PIRSR000445-2"/>
    </source>
</evidence>
<dbReference type="PANTHER" id="PTHR43013">
    <property type="entry name" value="GLUTAMYL-TRNA REDUCTASE"/>
    <property type="match status" value="1"/>
</dbReference>
<feature type="domain" description="Tetrapyrrole biosynthesis glutamyl-tRNA reductase dimerisation" evidence="15">
    <location>
        <begin position="313"/>
        <end position="408"/>
    </location>
</feature>
<accession>A0A917FNJ3</accession>
<evidence type="ECO:0000259" key="15">
    <source>
        <dbReference type="Pfam" id="PF00745"/>
    </source>
</evidence>
<dbReference type="Pfam" id="PF05201">
    <property type="entry name" value="GlutR_N"/>
    <property type="match status" value="1"/>
</dbReference>
<dbReference type="InterPro" id="IPR036453">
    <property type="entry name" value="GluRdtase_dimer_dom_sf"/>
</dbReference>
<feature type="binding site" evidence="9 11">
    <location>
        <position position="103"/>
    </location>
    <ligand>
        <name>substrate</name>
    </ligand>
</feature>
<dbReference type="SUPFAM" id="SSF69742">
    <property type="entry name" value="Glutamyl tRNA-reductase catalytic, N-terminal domain"/>
    <property type="match status" value="1"/>
</dbReference>
<dbReference type="GO" id="GO:0019353">
    <property type="term" value="P:protoporphyrinogen IX biosynthetic process from glutamate"/>
    <property type="evidence" value="ECO:0007669"/>
    <property type="project" value="TreeGrafter"/>
</dbReference>
<evidence type="ECO:0000259" key="16">
    <source>
        <dbReference type="Pfam" id="PF01488"/>
    </source>
</evidence>
<feature type="domain" description="Glutamyl-tRNA reductase N-terminal" evidence="17">
    <location>
        <begin position="7"/>
        <end position="149"/>
    </location>
</feature>
<comment type="domain">
    <text evidence="9">Possesses an unusual extended V-shaped dimeric structure with each monomer consisting of three distinct domains arranged along a curved 'spinal' alpha-helix. The N-terminal catalytic domain specifically recognizes the glutamate moiety of the substrate. The second domain is the NADPH-binding domain, and the third C-terminal domain is responsible for dimerization.</text>
</comment>
<comment type="caution">
    <text evidence="18">The sequence shown here is derived from an EMBL/GenBank/DDBJ whole genome shotgun (WGS) entry which is preliminary data.</text>
</comment>
<evidence type="ECO:0000256" key="3">
    <source>
        <dbReference type="ARBA" id="ARBA00012970"/>
    </source>
</evidence>
<dbReference type="HAMAP" id="MF_00087">
    <property type="entry name" value="Glu_tRNA_reductase"/>
    <property type="match status" value="1"/>
</dbReference>
<evidence type="ECO:0000256" key="14">
    <source>
        <dbReference type="RuleBase" id="RU000584"/>
    </source>
</evidence>
<evidence type="ECO:0000256" key="6">
    <source>
        <dbReference type="ARBA" id="ARBA00023244"/>
    </source>
</evidence>
<dbReference type="NCBIfam" id="TIGR01035">
    <property type="entry name" value="hemA"/>
    <property type="match status" value="1"/>
</dbReference>
<feature type="binding site" evidence="9 11">
    <location>
        <position position="114"/>
    </location>
    <ligand>
        <name>substrate</name>
    </ligand>
</feature>
<dbReference type="RefSeq" id="WP_268234400.1">
    <property type="nucleotide sequence ID" value="NZ_BAABJF010000017.1"/>
</dbReference>
<comment type="catalytic activity">
    <reaction evidence="7 9 14">
        <text>(S)-4-amino-5-oxopentanoate + tRNA(Glu) + NADP(+) = L-glutamyl-tRNA(Glu) + NADPH + H(+)</text>
        <dbReference type="Rhea" id="RHEA:12344"/>
        <dbReference type="Rhea" id="RHEA-COMP:9663"/>
        <dbReference type="Rhea" id="RHEA-COMP:9680"/>
        <dbReference type="ChEBI" id="CHEBI:15378"/>
        <dbReference type="ChEBI" id="CHEBI:57501"/>
        <dbReference type="ChEBI" id="CHEBI:57783"/>
        <dbReference type="ChEBI" id="CHEBI:58349"/>
        <dbReference type="ChEBI" id="CHEBI:78442"/>
        <dbReference type="ChEBI" id="CHEBI:78520"/>
        <dbReference type="EC" id="1.2.1.70"/>
    </reaction>
</comment>
<comment type="miscellaneous">
    <text evidence="9">During catalysis, the active site Cys acts as a nucleophile attacking the alpha-carbonyl group of tRNA-bound glutamate with the formation of a thioester intermediate between enzyme and glutamate, and the concomitant release of tRNA(Glu). The thioester intermediate is finally reduced by direct hydride transfer from NADPH, to form the product GSA.</text>
</comment>
<comment type="subunit">
    <text evidence="9">Homodimer.</text>
</comment>
<evidence type="ECO:0000313" key="18">
    <source>
        <dbReference type="EMBL" id="GGF91324.1"/>
    </source>
</evidence>
<dbReference type="SUPFAM" id="SSF69075">
    <property type="entry name" value="Glutamyl tRNA-reductase dimerization domain"/>
    <property type="match status" value="1"/>
</dbReference>
<feature type="domain" description="Quinate/shikimate 5-dehydrogenase/glutamyl-tRNA reductase" evidence="16">
    <location>
        <begin position="165"/>
        <end position="299"/>
    </location>
</feature>
<feature type="binding site" evidence="9 11">
    <location>
        <begin position="108"/>
        <end position="110"/>
    </location>
    <ligand>
        <name>substrate</name>
    </ligand>
</feature>
<feature type="binding site" evidence="9 12">
    <location>
        <begin position="182"/>
        <end position="187"/>
    </location>
    <ligand>
        <name>NADP(+)</name>
        <dbReference type="ChEBI" id="CHEBI:58349"/>
    </ligand>
</feature>
<proteinExistence type="inferred from homology"/>
<evidence type="ECO:0000256" key="5">
    <source>
        <dbReference type="ARBA" id="ARBA00023002"/>
    </source>
</evidence>
<reference evidence="18" key="1">
    <citation type="journal article" date="2014" name="Int. J. Syst. Evol. Microbiol.">
        <title>Complete genome sequence of Corynebacterium casei LMG S-19264T (=DSM 44701T), isolated from a smear-ripened cheese.</title>
        <authorList>
            <consortium name="US DOE Joint Genome Institute (JGI-PGF)"/>
            <person name="Walter F."/>
            <person name="Albersmeier A."/>
            <person name="Kalinowski J."/>
            <person name="Ruckert C."/>
        </authorList>
    </citation>
    <scope>NUCLEOTIDE SEQUENCE</scope>
    <source>
        <strain evidence="18">CGMCC 1.12181</strain>
    </source>
</reference>
<keyword evidence="6 9" id="KW-0627">Porphyrin biosynthesis</keyword>
<evidence type="ECO:0000256" key="2">
    <source>
        <dbReference type="ARBA" id="ARBA00005916"/>
    </source>
</evidence>
<dbReference type="Proteomes" id="UP000605253">
    <property type="component" value="Unassembled WGS sequence"/>
</dbReference>
<dbReference type="CDD" id="cd05213">
    <property type="entry name" value="NAD_bind_Glutamyl_tRNA_reduct"/>
    <property type="match status" value="1"/>
</dbReference>
<dbReference type="Gene3D" id="3.40.50.720">
    <property type="entry name" value="NAD(P)-binding Rossmann-like Domain"/>
    <property type="match status" value="1"/>
</dbReference>
<dbReference type="Gene3D" id="3.30.460.30">
    <property type="entry name" value="Glutamyl-tRNA reductase, N-terminal domain"/>
    <property type="match status" value="1"/>
</dbReference>
<evidence type="ECO:0000256" key="8">
    <source>
        <dbReference type="ARBA" id="ARBA00068659"/>
    </source>
</evidence>
<reference evidence="18" key="2">
    <citation type="submission" date="2020-09" db="EMBL/GenBank/DDBJ databases">
        <authorList>
            <person name="Sun Q."/>
            <person name="Zhou Y."/>
        </authorList>
    </citation>
    <scope>NUCLEOTIDE SEQUENCE</scope>
    <source>
        <strain evidence="18">CGMCC 1.12181</strain>
    </source>
</reference>
<feature type="binding site" evidence="9 11">
    <location>
        <begin position="49"/>
        <end position="52"/>
    </location>
    <ligand>
        <name>substrate</name>
    </ligand>
</feature>
<evidence type="ECO:0000256" key="9">
    <source>
        <dbReference type="HAMAP-Rule" id="MF_00087"/>
    </source>
</evidence>
<organism evidence="18 19">
    <name type="scientific">Marinicella pacifica</name>
    <dbReference type="NCBI Taxonomy" id="1171543"/>
    <lineage>
        <taxon>Bacteria</taxon>
        <taxon>Pseudomonadati</taxon>
        <taxon>Pseudomonadota</taxon>
        <taxon>Gammaproteobacteria</taxon>
        <taxon>Lysobacterales</taxon>
        <taxon>Marinicellaceae</taxon>
        <taxon>Marinicella</taxon>
    </lineage>
</organism>
<dbReference type="InterPro" id="IPR015895">
    <property type="entry name" value="4pyrrol_synth_GluRdtase_N"/>
</dbReference>
<dbReference type="PROSITE" id="PS00747">
    <property type="entry name" value="GLUTR"/>
    <property type="match status" value="1"/>
</dbReference>
<evidence type="ECO:0000256" key="10">
    <source>
        <dbReference type="PIRSR" id="PIRSR000445-1"/>
    </source>
</evidence>
<dbReference type="EC" id="1.2.1.70" evidence="3 9"/>
<dbReference type="AlphaFoldDB" id="A0A917FNJ3"/>
<evidence type="ECO:0000256" key="13">
    <source>
        <dbReference type="PIRSR" id="PIRSR000445-4"/>
    </source>
</evidence>
<dbReference type="InterPro" id="IPR036343">
    <property type="entry name" value="GluRdtase_N_sf"/>
</dbReference>
<feature type="active site" description="Nucleophile" evidence="9 10">
    <location>
        <position position="50"/>
    </location>
</feature>
<dbReference type="SUPFAM" id="SSF51735">
    <property type="entry name" value="NAD(P)-binding Rossmann-fold domains"/>
    <property type="match status" value="1"/>
</dbReference>
<dbReference type="PANTHER" id="PTHR43013:SF1">
    <property type="entry name" value="GLUTAMYL-TRNA REDUCTASE"/>
    <property type="match status" value="1"/>
</dbReference>
<evidence type="ECO:0000256" key="7">
    <source>
        <dbReference type="ARBA" id="ARBA00047464"/>
    </source>
</evidence>
<evidence type="ECO:0000259" key="17">
    <source>
        <dbReference type="Pfam" id="PF05201"/>
    </source>
</evidence>
<dbReference type="FunFam" id="3.30.460.30:FF:000001">
    <property type="entry name" value="Glutamyl-tRNA reductase"/>
    <property type="match status" value="1"/>
</dbReference>
<keyword evidence="5 9" id="KW-0560">Oxidoreductase</keyword>
<dbReference type="PIRSF" id="PIRSF000445">
    <property type="entry name" value="4pyrrol_synth_GluRdtase"/>
    <property type="match status" value="1"/>
</dbReference>
<comment type="pathway">
    <text evidence="1 9 14">Porphyrin-containing compound metabolism; protoporphyrin-IX biosynthesis; 5-aminolevulinate from L-glutamyl-tRNA(Glu): step 1/2.</text>
</comment>
<dbReference type="InterPro" id="IPR006151">
    <property type="entry name" value="Shikm_DH/Glu-tRNA_Rdtase"/>
</dbReference>
<comment type="similarity">
    <text evidence="2 9 14">Belongs to the glutamyl-tRNA reductase family.</text>
</comment>
<sequence>MSICLFGVNHKTADIAIRERFTVAESDYRSHIQETLSHPAIRAVVILSTCNRTEYYLSVSSVKAFEDFYENTFGRQDNRDVIYKMSGQAVVNHLFAVTAGIDSLVVGETQIQGQVKKAYETARQVRMDSALDKLFQMAFKAAKLVRSETEIGRNPVSVAHCAVQLGRQIFGDLQQQKLLVVGAGETSELVIRYLMNHQADTITLTNRTRSKAEKMARIFNTGVMPLADLNRRLGEFDLIFTATACPHHLITHAAAKQALVARKHRPMVMIDLSVPRDIDDSIKALDDVFLYAVDDLQKVITQNMSRRQNTVEEARRIIEAEATLFMQWQQRKKYHGLLKQYQHKVDHDKVGVLEKKQGDVDEMVLQKMEILAHQVSQKIAHPIMQGLRKVIESGNEEHIKLMAELLDLEIENDTRN</sequence>
<dbReference type="FunFam" id="3.40.50.720:FF:000031">
    <property type="entry name" value="Glutamyl-tRNA reductase"/>
    <property type="match status" value="1"/>
</dbReference>
<feature type="site" description="Important for activity" evidence="9 13">
    <location>
        <position position="93"/>
    </location>
</feature>
<dbReference type="EMBL" id="BMEO01000003">
    <property type="protein sequence ID" value="GGF91324.1"/>
    <property type="molecule type" value="Genomic_DNA"/>
</dbReference>
<keyword evidence="19" id="KW-1185">Reference proteome</keyword>
<dbReference type="GO" id="GO:0050661">
    <property type="term" value="F:NADP binding"/>
    <property type="evidence" value="ECO:0007669"/>
    <property type="project" value="InterPro"/>
</dbReference>
<dbReference type="Pfam" id="PF00745">
    <property type="entry name" value="GlutR_dimer"/>
    <property type="match status" value="1"/>
</dbReference>
<dbReference type="Pfam" id="PF01488">
    <property type="entry name" value="Shikimate_DH"/>
    <property type="match status" value="1"/>
</dbReference>
<name>A0A917FNJ3_9GAMM</name>